<organism evidence="9 10">
    <name type="scientific">Uabimicrobium amorphum</name>
    <dbReference type="NCBI Taxonomy" id="2596890"/>
    <lineage>
        <taxon>Bacteria</taxon>
        <taxon>Pseudomonadati</taxon>
        <taxon>Planctomycetota</taxon>
        <taxon>Candidatus Uabimicrobiia</taxon>
        <taxon>Candidatus Uabimicrobiales</taxon>
        <taxon>Candidatus Uabimicrobiaceae</taxon>
        <taxon>Candidatus Uabimicrobium</taxon>
    </lineage>
</organism>
<evidence type="ECO:0000256" key="4">
    <source>
        <dbReference type="ARBA" id="ARBA00023125"/>
    </source>
</evidence>
<keyword evidence="10" id="KW-1185">Reference proteome</keyword>
<protein>
    <submittedName>
        <fullName evidence="9">DNA invertase</fullName>
    </submittedName>
</protein>
<dbReference type="Gene3D" id="1.10.10.60">
    <property type="entry name" value="Homeodomain-like"/>
    <property type="match status" value="1"/>
</dbReference>
<evidence type="ECO:0000256" key="2">
    <source>
        <dbReference type="ARBA" id="ARBA00022908"/>
    </source>
</evidence>
<dbReference type="CDD" id="cd03768">
    <property type="entry name" value="SR_ResInv"/>
    <property type="match status" value="1"/>
</dbReference>
<dbReference type="Pfam" id="PF02796">
    <property type="entry name" value="HTH_7"/>
    <property type="match status" value="1"/>
</dbReference>
<dbReference type="GO" id="GO:0015074">
    <property type="term" value="P:DNA integration"/>
    <property type="evidence" value="ECO:0007669"/>
    <property type="project" value="UniProtKB-KW"/>
</dbReference>
<keyword evidence="5" id="KW-0233">DNA recombination</keyword>
<dbReference type="InterPro" id="IPR006120">
    <property type="entry name" value="Resolvase_HTH_dom"/>
</dbReference>
<keyword evidence="4" id="KW-0238">DNA-binding</keyword>
<dbReference type="OrthoDB" id="9797501at2"/>
<dbReference type="AlphaFoldDB" id="A0A5S9F5I4"/>
<name>A0A5S9F5I4_UABAM</name>
<accession>A0A5S9F5I4</accession>
<dbReference type="GO" id="GO:0003677">
    <property type="term" value="F:DNA binding"/>
    <property type="evidence" value="ECO:0007669"/>
    <property type="project" value="UniProtKB-KW"/>
</dbReference>
<dbReference type="InterPro" id="IPR036162">
    <property type="entry name" value="Resolvase-like_N_sf"/>
</dbReference>
<dbReference type="PROSITE" id="PS00397">
    <property type="entry name" value="RECOMBINASES_1"/>
    <property type="match status" value="1"/>
</dbReference>
<dbReference type="Pfam" id="PF00239">
    <property type="entry name" value="Resolvase"/>
    <property type="match status" value="1"/>
</dbReference>
<sequence length="192" mass="21875">MLIGYARVSTEDQNLDGQVDQLQKIGCEKIFKEHASGTSKDRKELAKAVDQLRKGDTFVVCSLDRLGRSVKQLIEFVNDLKKIGVAFRSIREAIDTETPTGKFFFHVTAAFAELERNLIQERTKVGLAAARARGRKGGRKRVIDDKKFQIALQLYEENKTPVTDICKSLGIAKRTFYRYLEEHKQRSHLSKT</sequence>
<dbReference type="SUPFAM" id="SSF53041">
    <property type="entry name" value="Resolvase-like"/>
    <property type="match status" value="1"/>
</dbReference>
<feature type="active site" description="O-(5'-phospho-DNA)-serine intermediate" evidence="6 7">
    <location>
        <position position="9"/>
    </location>
</feature>
<dbReference type="InterPro" id="IPR050639">
    <property type="entry name" value="SSR_resolvase"/>
</dbReference>
<dbReference type="PROSITE" id="PS51736">
    <property type="entry name" value="RECOMBINASES_3"/>
    <property type="match status" value="1"/>
</dbReference>
<dbReference type="RefSeq" id="WP_151970694.1">
    <property type="nucleotide sequence ID" value="NZ_AP019860.1"/>
</dbReference>
<dbReference type="InterPro" id="IPR006118">
    <property type="entry name" value="Recombinase_CS"/>
</dbReference>
<dbReference type="SMART" id="SM00857">
    <property type="entry name" value="Resolvase"/>
    <property type="match status" value="1"/>
</dbReference>
<dbReference type="InterPro" id="IPR009057">
    <property type="entry name" value="Homeodomain-like_sf"/>
</dbReference>
<proteinExistence type="inferred from homology"/>
<dbReference type="EMBL" id="AP019860">
    <property type="protein sequence ID" value="BBM86648.1"/>
    <property type="molecule type" value="Genomic_DNA"/>
</dbReference>
<dbReference type="PANTHER" id="PTHR30461:SF2">
    <property type="entry name" value="SERINE RECOMBINASE PINE-RELATED"/>
    <property type="match status" value="1"/>
</dbReference>
<dbReference type="PANTHER" id="PTHR30461">
    <property type="entry name" value="DNA-INVERTASE FROM LAMBDOID PROPHAGE"/>
    <property type="match status" value="1"/>
</dbReference>
<gene>
    <name evidence="9" type="ORF">UABAM_05034</name>
</gene>
<dbReference type="Proteomes" id="UP000326354">
    <property type="component" value="Chromosome"/>
</dbReference>
<evidence type="ECO:0000313" key="10">
    <source>
        <dbReference type="Proteomes" id="UP000326354"/>
    </source>
</evidence>
<evidence type="ECO:0000313" key="9">
    <source>
        <dbReference type="EMBL" id="BBM86648.1"/>
    </source>
</evidence>
<dbReference type="KEGG" id="uam:UABAM_05034"/>
<reference evidence="9 10" key="1">
    <citation type="submission" date="2019-08" db="EMBL/GenBank/DDBJ databases">
        <title>Complete genome sequence of Candidatus Uab amorphum.</title>
        <authorList>
            <person name="Shiratori T."/>
            <person name="Suzuki S."/>
            <person name="Kakizawa Y."/>
            <person name="Ishida K."/>
        </authorList>
    </citation>
    <scope>NUCLEOTIDE SEQUENCE [LARGE SCALE GENOMIC DNA]</scope>
    <source>
        <strain evidence="9 10">SRT547</strain>
    </source>
</reference>
<dbReference type="FunFam" id="3.40.50.1390:FF:000001">
    <property type="entry name" value="DNA recombinase"/>
    <property type="match status" value="1"/>
</dbReference>
<dbReference type="SUPFAM" id="SSF46689">
    <property type="entry name" value="Homeodomain-like"/>
    <property type="match status" value="1"/>
</dbReference>
<dbReference type="PROSITE" id="PS00398">
    <property type="entry name" value="RECOMBINASES_2"/>
    <property type="match status" value="1"/>
</dbReference>
<keyword evidence="3" id="KW-0230">DNA invertase</keyword>
<keyword evidence="2" id="KW-0229">DNA integration</keyword>
<evidence type="ECO:0000256" key="7">
    <source>
        <dbReference type="PROSITE-ProRule" id="PRU10137"/>
    </source>
</evidence>
<dbReference type="InterPro" id="IPR006119">
    <property type="entry name" value="Resolv_N"/>
</dbReference>
<evidence type="ECO:0000256" key="5">
    <source>
        <dbReference type="ARBA" id="ARBA00023172"/>
    </source>
</evidence>
<evidence type="ECO:0000256" key="3">
    <source>
        <dbReference type="ARBA" id="ARBA00023100"/>
    </source>
</evidence>
<dbReference type="GO" id="GO:0000150">
    <property type="term" value="F:DNA strand exchange activity"/>
    <property type="evidence" value="ECO:0007669"/>
    <property type="project" value="UniProtKB-KW"/>
</dbReference>
<comment type="similarity">
    <text evidence="1">Belongs to the site-specific recombinase resolvase family.</text>
</comment>
<evidence type="ECO:0000259" key="8">
    <source>
        <dbReference type="PROSITE" id="PS51736"/>
    </source>
</evidence>
<feature type="domain" description="Resolvase/invertase-type recombinase catalytic" evidence="8">
    <location>
        <begin position="1"/>
        <end position="134"/>
    </location>
</feature>
<evidence type="ECO:0000256" key="1">
    <source>
        <dbReference type="ARBA" id="ARBA00009913"/>
    </source>
</evidence>
<evidence type="ECO:0000256" key="6">
    <source>
        <dbReference type="PIRSR" id="PIRSR606118-50"/>
    </source>
</evidence>
<dbReference type="Gene3D" id="3.40.50.1390">
    <property type="entry name" value="Resolvase, N-terminal catalytic domain"/>
    <property type="match status" value="1"/>
</dbReference>